<keyword evidence="7" id="KW-0997">Cell inner membrane</keyword>
<name>A0ABS8XU32_9BURK</name>
<protein>
    <submittedName>
        <fullName evidence="14">Biopolymer transporter ExbD</fullName>
    </submittedName>
</protein>
<keyword evidence="5 12" id="KW-0813">Transport</keyword>
<evidence type="ECO:0000256" key="12">
    <source>
        <dbReference type="RuleBase" id="RU003879"/>
    </source>
</evidence>
<comment type="subunit">
    <text evidence="4">The accessory proteins ExbB and ExbD seem to form a complex with TonB.</text>
</comment>
<dbReference type="RefSeq" id="WP_233373572.1">
    <property type="nucleotide sequence ID" value="NZ_JAJTWU010000007.1"/>
</dbReference>
<comment type="function">
    <text evidence="1">Involved in the TonB-dependent energy-dependent transport of various receptor-bound substrates.</text>
</comment>
<sequence length="145" mass="15640">MGMKLSTSSGGPEPEALMDVNTTPLIDVMLVLLVMLILTIPIQLHSINLDIGTGHPTWKTKEPMVAVVEVDFDGTVTWNGQPLAGRTALDAKMQEVGALPPGEQPEVYIKPNRLVDYAAVAAVMGSAQRHRVMKMGMVGNERFSS</sequence>
<evidence type="ECO:0000256" key="10">
    <source>
        <dbReference type="ARBA" id="ARBA00022989"/>
    </source>
</evidence>
<dbReference type="PANTHER" id="PTHR30558">
    <property type="entry name" value="EXBD MEMBRANE COMPONENT OF PMF-DRIVEN MACROMOLECULE IMPORT SYSTEM"/>
    <property type="match status" value="1"/>
</dbReference>
<accession>A0ABS8XU32</accession>
<dbReference type="InterPro" id="IPR003400">
    <property type="entry name" value="ExbD"/>
</dbReference>
<evidence type="ECO:0000256" key="6">
    <source>
        <dbReference type="ARBA" id="ARBA00022475"/>
    </source>
</evidence>
<keyword evidence="6" id="KW-1003">Cell membrane</keyword>
<comment type="caution">
    <text evidence="14">The sequence shown here is derived from an EMBL/GenBank/DDBJ whole genome shotgun (WGS) entry which is preliminary data.</text>
</comment>
<comment type="similarity">
    <text evidence="3 12">Belongs to the ExbD/TolR family.</text>
</comment>
<evidence type="ECO:0000256" key="5">
    <source>
        <dbReference type="ARBA" id="ARBA00022448"/>
    </source>
</evidence>
<feature type="transmembrane region" description="Helical" evidence="13">
    <location>
        <begin position="20"/>
        <end position="40"/>
    </location>
</feature>
<dbReference type="Pfam" id="PF02472">
    <property type="entry name" value="ExbD"/>
    <property type="match status" value="1"/>
</dbReference>
<evidence type="ECO:0000256" key="11">
    <source>
        <dbReference type="ARBA" id="ARBA00023136"/>
    </source>
</evidence>
<keyword evidence="9 12" id="KW-0653">Protein transport</keyword>
<evidence type="ECO:0000256" key="7">
    <source>
        <dbReference type="ARBA" id="ARBA00022519"/>
    </source>
</evidence>
<evidence type="ECO:0000256" key="4">
    <source>
        <dbReference type="ARBA" id="ARBA00011471"/>
    </source>
</evidence>
<dbReference type="Proteomes" id="UP001200741">
    <property type="component" value="Unassembled WGS sequence"/>
</dbReference>
<keyword evidence="15" id="KW-1185">Reference proteome</keyword>
<dbReference type="PANTHER" id="PTHR30558:SF12">
    <property type="entry name" value="BIOPOLYMER TRANSPORT PROTEIN EXBD"/>
    <property type="match status" value="1"/>
</dbReference>
<evidence type="ECO:0000256" key="3">
    <source>
        <dbReference type="ARBA" id="ARBA00005811"/>
    </source>
</evidence>
<proteinExistence type="inferred from homology"/>
<evidence type="ECO:0000256" key="8">
    <source>
        <dbReference type="ARBA" id="ARBA00022692"/>
    </source>
</evidence>
<comment type="subcellular location">
    <subcellularLocation>
        <location evidence="2">Cell inner membrane</location>
        <topology evidence="2">Single-pass type II membrane protein</topology>
    </subcellularLocation>
    <subcellularLocation>
        <location evidence="12">Cell membrane</location>
        <topology evidence="12">Single-pass type II membrane protein</topology>
    </subcellularLocation>
</comment>
<keyword evidence="11 13" id="KW-0472">Membrane</keyword>
<gene>
    <name evidence="14" type="ORF">LXT13_17650</name>
</gene>
<keyword evidence="10 13" id="KW-1133">Transmembrane helix</keyword>
<keyword evidence="8 12" id="KW-0812">Transmembrane</keyword>
<evidence type="ECO:0000256" key="1">
    <source>
        <dbReference type="ARBA" id="ARBA00003540"/>
    </source>
</evidence>
<evidence type="ECO:0000256" key="2">
    <source>
        <dbReference type="ARBA" id="ARBA00004249"/>
    </source>
</evidence>
<dbReference type="EMBL" id="JAJTWU010000007">
    <property type="protein sequence ID" value="MCE4556224.1"/>
    <property type="molecule type" value="Genomic_DNA"/>
</dbReference>
<evidence type="ECO:0000313" key="15">
    <source>
        <dbReference type="Proteomes" id="UP001200741"/>
    </source>
</evidence>
<organism evidence="14 15">
    <name type="scientific">Pelomonas cellulosilytica</name>
    <dbReference type="NCBI Taxonomy" id="2906762"/>
    <lineage>
        <taxon>Bacteria</taxon>
        <taxon>Pseudomonadati</taxon>
        <taxon>Pseudomonadota</taxon>
        <taxon>Betaproteobacteria</taxon>
        <taxon>Burkholderiales</taxon>
        <taxon>Sphaerotilaceae</taxon>
        <taxon>Roseateles</taxon>
    </lineage>
</organism>
<evidence type="ECO:0000256" key="13">
    <source>
        <dbReference type="SAM" id="Phobius"/>
    </source>
</evidence>
<evidence type="ECO:0000313" key="14">
    <source>
        <dbReference type="EMBL" id="MCE4556224.1"/>
    </source>
</evidence>
<reference evidence="14 15" key="1">
    <citation type="submission" date="2021-12" db="EMBL/GenBank/DDBJ databases">
        <title>Genome seq of P8.</title>
        <authorList>
            <person name="Seo T."/>
        </authorList>
    </citation>
    <scope>NUCLEOTIDE SEQUENCE [LARGE SCALE GENOMIC DNA]</scope>
    <source>
        <strain evidence="14 15">P8</strain>
    </source>
</reference>
<dbReference type="Gene3D" id="3.30.420.270">
    <property type="match status" value="1"/>
</dbReference>
<evidence type="ECO:0000256" key="9">
    <source>
        <dbReference type="ARBA" id="ARBA00022927"/>
    </source>
</evidence>